<proteinExistence type="inferred from homology"/>
<keyword evidence="6" id="KW-0560">Oxidoreductase</keyword>
<dbReference type="EMBL" id="PJQD01000002">
    <property type="protein sequence ID" value="POY76684.1"/>
    <property type="molecule type" value="Genomic_DNA"/>
</dbReference>
<dbReference type="Proteomes" id="UP000237144">
    <property type="component" value="Unassembled WGS sequence"/>
</dbReference>
<dbReference type="STRING" id="741276.A0A2S5BIU9"/>
<evidence type="ECO:0000256" key="2">
    <source>
        <dbReference type="ARBA" id="ARBA00008072"/>
    </source>
</evidence>
<dbReference type="FunFam" id="3.40.50.720:FF:000039">
    <property type="entry name" value="Alcohol dehydrogenase AdhP"/>
    <property type="match status" value="1"/>
</dbReference>
<dbReference type="GO" id="GO:0005737">
    <property type="term" value="C:cytoplasm"/>
    <property type="evidence" value="ECO:0007669"/>
    <property type="project" value="TreeGrafter"/>
</dbReference>
<keyword evidence="4" id="KW-0479">Metal-binding</keyword>
<dbReference type="PANTHER" id="PTHR42940">
    <property type="entry name" value="ALCOHOL DEHYDROGENASE 1-RELATED"/>
    <property type="match status" value="1"/>
</dbReference>
<sequence>MTAETVPKTALAIVFDEHDGPLRVEREHLVATPEVGEVLVRIAYTGVCHSDLHAWHGDWPDKPKLPLIGGHEGAGHIVAIGPGTKTPLKVGDAVGIKWLATACLDHCEDCLSGNEGLCAEQKASGYDLDGTFQQYVVSDARYVTPIPDGLALDIAAPLLCAGVTSWRAIKETNTKPGNMAVIVGAAGGLGHLATQYAIAIGLRVIAIDSGEEKQRMLAKYGVQDFIDFKNFSTEDALVEEVKRVSGGRGPHASVVFSSGAAAYNTALKYLRPRGTLVCVGLPANATLQAEIYTTVCTGLRIVGSNIGNRQDAIEALDFAARGKVKPEISVEPLENLHSVFERMERGEIAGRIVLSCK</sequence>
<evidence type="ECO:0000256" key="7">
    <source>
        <dbReference type="ARBA" id="ARBA00023027"/>
    </source>
</evidence>
<dbReference type="AlphaFoldDB" id="A0A2S5BIU9"/>
<name>A0A2S5BIU9_9BASI</name>
<keyword evidence="7" id="KW-0520">NAD</keyword>
<dbReference type="CDD" id="cd08297">
    <property type="entry name" value="CAD3"/>
    <property type="match status" value="1"/>
</dbReference>
<dbReference type="InterPro" id="IPR013149">
    <property type="entry name" value="ADH-like_C"/>
</dbReference>
<dbReference type="Gene3D" id="3.40.50.720">
    <property type="entry name" value="NAD(P)-binding Rossmann-like Domain"/>
    <property type="match status" value="1"/>
</dbReference>
<dbReference type="Pfam" id="PF00107">
    <property type="entry name" value="ADH_zinc_N"/>
    <property type="match status" value="1"/>
</dbReference>
<dbReference type="Pfam" id="PF08240">
    <property type="entry name" value="ADH_N"/>
    <property type="match status" value="1"/>
</dbReference>
<comment type="similarity">
    <text evidence="2">Belongs to the zinc-containing alcohol dehydrogenase family.</text>
</comment>
<evidence type="ECO:0000256" key="6">
    <source>
        <dbReference type="ARBA" id="ARBA00023002"/>
    </source>
</evidence>
<dbReference type="Gene3D" id="3.90.180.10">
    <property type="entry name" value="Medium-chain alcohol dehydrogenases, catalytic domain"/>
    <property type="match status" value="1"/>
</dbReference>
<comment type="cofactor">
    <cofactor evidence="1">
        <name>Zn(2+)</name>
        <dbReference type="ChEBI" id="CHEBI:29105"/>
    </cofactor>
</comment>
<keyword evidence="5" id="KW-0862">Zinc</keyword>
<evidence type="ECO:0000256" key="1">
    <source>
        <dbReference type="ARBA" id="ARBA00001947"/>
    </source>
</evidence>
<dbReference type="InterPro" id="IPR020843">
    <property type="entry name" value="ER"/>
</dbReference>
<dbReference type="PANTHER" id="PTHR42940:SF3">
    <property type="entry name" value="ALCOHOL DEHYDROGENASE 1-RELATED"/>
    <property type="match status" value="1"/>
</dbReference>
<dbReference type="EC" id="1.1.1.1" evidence="3"/>
<dbReference type="InterPro" id="IPR013154">
    <property type="entry name" value="ADH-like_N"/>
</dbReference>
<evidence type="ECO:0000259" key="8">
    <source>
        <dbReference type="SMART" id="SM00829"/>
    </source>
</evidence>
<evidence type="ECO:0000256" key="4">
    <source>
        <dbReference type="ARBA" id="ARBA00022723"/>
    </source>
</evidence>
<comment type="caution">
    <text evidence="9">The sequence shown here is derived from an EMBL/GenBank/DDBJ whole genome shotgun (WGS) entry which is preliminary data.</text>
</comment>
<evidence type="ECO:0000256" key="3">
    <source>
        <dbReference type="ARBA" id="ARBA00013190"/>
    </source>
</evidence>
<keyword evidence="10" id="KW-1185">Reference proteome</keyword>
<reference evidence="9 10" key="1">
    <citation type="journal article" date="2018" name="Front. Microbiol.">
        <title>Prospects for Fungal Bioremediation of Acidic Radioactive Waste Sites: Characterization and Genome Sequence of Rhodotorula taiwanensis MD1149.</title>
        <authorList>
            <person name="Tkavc R."/>
            <person name="Matrosova V.Y."/>
            <person name="Grichenko O.E."/>
            <person name="Gostincar C."/>
            <person name="Volpe R.P."/>
            <person name="Klimenkova P."/>
            <person name="Gaidamakova E.K."/>
            <person name="Zhou C.E."/>
            <person name="Stewart B.J."/>
            <person name="Lyman M.G."/>
            <person name="Malfatti S.A."/>
            <person name="Rubinfeld B."/>
            <person name="Courtot M."/>
            <person name="Singh J."/>
            <person name="Dalgard C.L."/>
            <person name="Hamilton T."/>
            <person name="Frey K.G."/>
            <person name="Gunde-Cimerman N."/>
            <person name="Dugan L."/>
            <person name="Daly M.J."/>
        </authorList>
    </citation>
    <scope>NUCLEOTIDE SEQUENCE [LARGE SCALE GENOMIC DNA]</scope>
    <source>
        <strain evidence="9 10">MD1149</strain>
    </source>
</reference>
<dbReference type="InterPro" id="IPR036291">
    <property type="entry name" value="NAD(P)-bd_dom_sf"/>
</dbReference>
<dbReference type="OrthoDB" id="1879366at2759"/>
<dbReference type="SUPFAM" id="SSF50129">
    <property type="entry name" value="GroES-like"/>
    <property type="match status" value="1"/>
</dbReference>
<accession>A0A2S5BIU9</accession>
<evidence type="ECO:0000313" key="9">
    <source>
        <dbReference type="EMBL" id="POY76684.1"/>
    </source>
</evidence>
<evidence type="ECO:0000313" key="10">
    <source>
        <dbReference type="Proteomes" id="UP000237144"/>
    </source>
</evidence>
<gene>
    <name evidence="9" type="ORF">BMF94_0276</name>
</gene>
<dbReference type="SMART" id="SM00829">
    <property type="entry name" value="PKS_ER"/>
    <property type="match status" value="1"/>
</dbReference>
<evidence type="ECO:0000256" key="5">
    <source>
        <dbReference type="ARBA" id="ARBA00022833"/>
    </source>
</evidence>
<dbReference type="InterPro" id="IPR011032">
    <property type="entry name" value="GroES-like_sf"/>
</dbReference>
<dbReference type="GO" id="GO:0046872">
    <property type="term" value="F:metal ion binding"/>
    <property type="evidence" value="ECO:0007669"/>
    <property type="project" value="UniProtKB-KW"/>
</dbReference>
<protein>
    <recommendedName>
        <fullName evidence="3">alcohol dehydrogenase</fullName>
        <ecNumber evidence="3">1.1.1.1</ecNumber>
    </recommendedName>
</protein>
<organism evidence="9 10">
    <name type="scientific">Rhodotorula taiwanensis</name>
    <dbReference type="NCBI Taxonomy" id="741276"/>
    <lineage>
        <taxon>Eukaryota</taxon>
        <taxon>Fungi</taxon>
        <taxon>Dikarya</taxon>
        <taxon>Basidiomycota</taxon>
        <taxon>Pucciniomycotina</taxon>
        <taxon>Microbotryomycetes</taxon>
        <taxon>Sporidiobolales</taxon>
        <taxon>Sporidiobolaceae</taxon>
        <taxon>Rhodotorula</taxon>
    </lineage>
</organism>
<dbReference type="SUPFAM" id="SSF51735">
    <property type="entry name" value="NAD(P)-binding Rossmann-fold domains"/>
    <property type="match status" value="1"/>
</dbReference>
<dbReference type="GO" id="GO:0004022">
    <property type="term" value="F:alcohol dehydrogenase (NAD+) activity"/>
    <property type="evidence" value="ECO:0007669"/>
    <property type="project" value="UniProtKB-EC"/>
</dbReference>
<feature type="domain" description="Enoyl reductase (ER)" evidence="8">
    <location>
        <begin position="20"/>
        <end position="354"/>
    </location>
</feature>